<sequence length="162" mass="17479">MIRFRQTALLIPLALFALSGCGGGGGGAAPSSSANAEDSQVKFAQCMRQHGVQVEDPEPGQPGVRMRVHSTQGKQQMDTAMQACRKYNPMKPMDPNDPRARDQMLKMARCLRAHGVQIADPQPGHGVQIQVKKGDTKTQQAMETCRKLYPPRGASPKPTGGN</sequence>
<protein>
    <recommendedName>
        <fullName evidence="5">Secreted protein</fullName>
    </recommendedName>
</protein>
<dbReference type="Proteomes" id="UP000316096">
    <property type="component" value="Unassembled WGS sequence"/>
</dbReference>
<feature type="signal peptide" evidence="2">
    <location>
        <begin position="1"/>
        <end position="24"/>
    </location>
</feature>
<dbReference type="PROSITE" id="PS51257">
    <property type="entry name" value="PROKAR_LIPOPROTEIN"/>
    <property type="match status" value="1"/>
</dbReference>
<feature type="region of interest" description="Disordered" evidence="1">
    <location>
        <begin position="55"/>
        <end position="78"/>
    </location>
</feature>
<evidence type="ECO:0000256" key="1">
    <source>
        <dbReference type="SAM" id="MobiDB-lite"/>
    </source>
</evidence>
<feature type="compositionally biased region" description="Polar residues" evidence="1">
    <location>
        <begin position="69"/>
        <end position="78"/>
    </location>
</feature>
<evidence type="ECO:0000256" key="2">
    <source>
        <dbReference type="SAM" id="SignalP"/>
    </source>
</evidence>
<dbReference type="EMBL" id="VFOZ01000001">
    <property type="protein sequence ID" value="TQL95741.1"/>
    <property type="molecule type" value="Genomic_DNA"/>
</dbReference>
<dbReference type="RefSeq" id="WP_141954189.1">
    <property type="nucleotide sequence ID" value="NZ_VFOZ01000001.1"/>
</dbReference>
<evidence type="ECO:0000313" key="3">
    <source>
        <dbReference type="EMBL" id="TQL95741.1"/>
    </source>
</evidence>
<keyword evidence="4" id="KW-1185">Reference proteome</keyword>
<keyword evidence="2" id="KW-0732">Signal</keyword>
<dbReference type="AlphaFoldDB" id="A0A543CF73"/>
<feature type="chain" id="PRO_5039203289" description="Secreted protein" evidence="2">
    <location>
        <begin position="25"/>
        <end position="162"/>
    </location>
</feature>
<reference evidence="3 4" key="1">
    <citation type="submission" date="2019-06" db="EMBL/GenBank/DDBJ databases">
        <title>Sequencing the genomes of 1000 actinobacteria strains.</title>
        <authorList>
            <person name="Klenk H.-P."/>
        </authorList>
    </citation>
    <scope>NUCLEOTIDE SEQUENCE [LARGE SCALE GENOMIC DNA]</scope>
    <source>
        <strain evidence="3 4">DSM 102200</strain>
    </source>
</reference>
<name>A0A543CF73_9ACTN</name>
<evidence type="ECO:0000313" key="4">
    <source>
        <dbReference type="Proteomes" id="UP000316096"/>
    </source>
</evidence>
<comment type="caution">
    <text evidence="3">The sequence shown here is derived from an EMBL/GenBank/DDBJ whole genome shotgun (WGS) entry which is preliminary data.</text>
</comment>
<feature type="region of interest" description="Disordered" evidence="1">
    <location>
        <begin position="118"/>
        <end position="140"/>
    </location>
</feature>
<proteinExistence type="predicted"/>
<organism evidence="3 4">
    <name type="scientific">Actinoallomurus bryophytorum</name>
    <dbReference type="NCBI Taxonomy" id="1490222"/>
    <lineage>
        <taxon>Bacteria</taxon>
        <taxon>Bacillati</taxon>
        <taxon>Actinomycetota</taxon>
        <taxon>Actinomycetes</taxon>
        <taxon>Streptosporangiales</taxon>
        <taxon>Thermomonosporaceae</taxon>
        <taxon>Actinoallomurus</taxon>
    </lineage>
</organism>
<dbReference type="OrthoDB" id="7949713at2"/>
<accession>A0A543CF73</accession>
<gene>
    <name evidence="3" type="ORF">FB559_1249</name>
</gene>
<evidence type="ECO:0008006" key="5">
    <source>
        <dbReference type="Google" id="ProtNLM"/>
    </source>
</evidence>